<name>G6FW48_9CYAN</name>
<accession>G6FW48</accession>
<sequence length="57" mass="6660">MQTSTGVFLARKKQDCTQAKYERYCKEGLNGTVLLYLSIILVYRAVITRVNRRIVYD</sequence>
<evidence type="ECO:0000256" key="1">
    <source>
        <dbReference type="SAM" id="Phobius"/>
    </source>
</evidence>
<evidence type="ECO:0000313" key="3">
    <source>
        <dbReference type="Proteomes" id="UP000004344"/>
    </source>
</evidence>
<dbReference type="Proteomes" id="UP000004344">
    <property type="component" value="Unassembled WGS sequence"/>
</dbReference>
<proteinExistence type="predicted"/>
<keyword evidence="1" id="KW-0472">Membrane</keyword>
<gene>
    <name evidence="2" type="ORF">FJSC11DRAFT_3139</name>
</gene>
<keyword evidence="3" id="KW-1185">Reference proteome</keyword>
<organism evidence="2 3">
    <name type="scientific">Fischerella thermalis JSC-11</name>
    <dbReference type="NCBI Taxonomy" id="741277"/>
    <lineage>
        <taxon>Bacteria</taxon>
        <taxon>Bacillati</taxon>
        <taxon>Cyanobacteriota</taxon>
        <taxon>Cyanophyceae</taxon>
        <taxon>Nostocales</taxon>
        <taxon>Hapalosiphonaceae</taxon>
        <taxon>Fischerella</taxon>
    </lineage>
</organism>
<reference evidence="2 3" key="1">
    <citation type="submission" date="2011-09" db="EMBL/GenBank/DDBJ databases">
        <title>The draft genome of Fischerella sp. JSC-11.</title>
        <authorList>
            <consortium name="US DOE Joint Genome Institute (JGI-PGF)"/>
            <person name="Lucas S."/>
            <person name="Han J."/>
            <person name="Lapidus A."/>
            <person name="Cheng J.-F."/>
            <person name="Goodwin L."/>
            <person name="Pitluck S."/>
            <person name="Peters L."/>
            <person name="Land M.L."/>
            <person name="Hauser L."/>
            <person name="Sarkisova S."/>
            <person name="Bryant D.A."/>
            <person name="Brown I."/>
            <person name="Woyke T.J."/>
        </authorList>
    </citation>
    <scope>NUCLEOTIDE SEQUENCE [LARGE SCALE GENOMIC DNA]</scope>
    <source>
        <strain evidence="2 3">JSC-11</strain>
    </source>
</reference>
<keyword evidence="1" id="KW-0812">Transmembrane</keyword>
<keyword evidence="1" id="KW-1133">Transmembrane helix</keyword>
<dbReference type="EMBL" id="AGIZ01000009">
    <property type="protein sequence ID" value="EHC11687.1"/>
    <property type="molecule type" value="Genomic_DNA"/>
</dbReference>
<dbReference type="AlphaFoldDB" id="G6FW48"/>
<feature type="transmembrane region" description="Helical" evidence="1">
    <location>
        <begin position="28"/>
        <end position="47"/>
    </location>
</feature>
<evidence type="ECO:0000313" key="2">
    <source>
        <dbReference type="EMBL" id="EHC11687.1"/>
    </source>
</evidence>
<protein>
    <submittedName>
        <fullName evidence="2">Uncharacterized protein</fullName>
    </submittedName>
</protein>
<comment type="caution">
    <text evidence="2">The sequence shown here is derived from an EMBL/GenBank/DDBJ whole genome shotgun (WGS) entry which is preliminary data.</text>
</comment>